<evidence type="ECO:0000313" key="3">
    <source>
        <dbReference type="Proteomes" id="UP000184330"/>
    </source>
</evidence>
<protein>
    <submittedName>
        <fullName evidence="2">Uncharacterized protein</fullName>
    </submittedName>
</protein>
<evidence type="ECO:0000256" key="1">
    <source>
        <dbReference type="SAM" id="MobiDB-lite"/>
    </source>
</evidence>
<dbReference type="OrthoDB" id="10490509at2759"/>
<gene>
    <name evidence="2" type="ORF">PAC_12070</name>
</gene>
<sequence>MFQLSRNSDSPPPSPEGSLRPPFTTPRRPLPFGPVRPPPSDSPLAAPLNWQFPDTVRVTVQPFPPTITSPPPGPPPRPVITNHHMAEHGCKYCCSVAVCATHAIKEMEPMAWEEGKWEEELEVLGIHEKEWFRHSGVFAVREDVRQLHAKLKDKERERECKTKMLSLPQKGSSPFCCHSLEPNWDKCRMEGSSPQFFLLIKDLVNATPAKITMEFYETKKNFHKVKRIYKVNVFGQRGQSTWLFVNYHYERPSTNDGGPSPFFCFLYLDRALPFKPRDRYVTWDCKGSHPKRQYQIGIFTAMKAKVETSTGSLDWQTYGDEGLDRVMLTPLKHCRTLGITTIEDHDQALLEEHEAVEALIGLQQG</sequence>
<name>A0A1L7XAW8_9HELO</name>
<feature type="compositionally biased region" description="Low complexity" evidence="1">
    <location>
        <begin position="16"/>
        <end position="27"/>
    </location>
</feature>
<feature type="region of interest" description="Disordered" evidence="1">
    <location>
        <begin position="1"/>
        <end position="47"/>
    </location>
</feature>
<dbReference type="Proteomes" id="UP000184330">
    <property type="component" value="Unassembled WGS sequence"/>
</dbReference>
<reference evidence="2 3" key="1">
    <citation type="submission" date="2016-03" db="EMBL/GenBank/DDBJ databases">
        <authorList>
            <person name="Ploux O."/>
        </authorList>
    </citation>
    <scope>NUCLEOTIDE SEQUENCE [LARGE SCALE GENOMIC DNA]</scope>
    <source>
        <strain evidence="2 3">UAMH 11012</strain>
    </source>
</reference>
<proteinExistence type="predicted"/>
<feature type="compositionally biased region" description="Pro residues" evidence="1">
    <location>
        <begin position="28"/>
        <end position="41"/>
    </location>
</feature>
<organism evidence="2 3">
    <name type="scientific">Phialocephala subalpina</name>
    <dbReference type="NCBI Taxonomy" id="576137"/>
    <lineage>
        <taxon>Eukaryota</taxon>
        <taxon>Fungi</taxon>
        <taxon>Dikarya</taxon>
        <taxon>Ascomycota</taxon>
        <taxon>Pezizomycotina</taxon>
        <taxon>Leotiomycetes</taxon>
        <taxon>Helotiales</taxon>
        <taxon>Mollisiaceae</taxon>
        <taxon>Phialocephala</taxon>
        <taxon>Phialocephala fortinii species complex</taxon>
    </lineage>
</organism>
<dbReference type="EMBL" id="FJOG01000020">
    <property type="protein sequence ID" value="CZR62173.1"/>
    <property type="molecule type" value="Genomic_DNA"/>
</dbReference>
<dbReference type="AlphaFoldDB" id="A0A1L7XAW8"/>
<accession>A0A1L7XAW8</accession>
<keyword evidence="3" id="KW-1185">Reference proteome</keyword>
<evidence type="ECO:0000313" key="2">
    <source>
        <dbReference type="EMBL" id="CZR62173.1"/>
    </source>
</evidence>